<feature type="chain" id="PRO_5046890439" evidence="1">
    <location>
        <begin position="23"/>
        <end position="241"/>
    </location>
</feature>
<accession>A0ABQ8AWR4</accession>
<dbReference type="Proteomes" id="UP000824890">
    <property type="component" value="Unassembled WGS sequence"/>
</dbReference>
<gene>
    <name evidence="2" type="ORF">HID58_046512</name>
</gene>
<dbReference type="EMBL" id="JAGKQM010000012">
    <property type="protein sequence ID" value="KAH0896944.1"/>
    <property type="molecule type" value="Genomic_DNA"/>
</dbReference>
<protein>
    <submittedName>
        <fullName evidence="2">Uncharacterized protein</fullName>
    </submittedName>
</protein>
<comment type="caution">
    <text evidence="2">The sequence shown here is derived from an EMBL/GenBank/DDBJ whole genome shotgun (WGS) entry which is preliminary data.</text>
</comment>
<evidence type="ECO:0000256" key="1">
    <source>
        <dbReference type="SAM" id="SignalP"/>
    </source>
</evidence>
<keyword evidence="1" id="KW-0732">Signal</keyword>
<organism evidence="2 3">
    <name type="scientific">Brassica napus</name>
    <name type="common">Rape</name>
    <dbReference type="NCBI Taxonomy" id="3708"/>
    <lineage>
        <taxon>Eukaryota</taxon>
        <taxon>Viridiplantae</taxon>
        <taxon>Streptophyta</taxon>
        <taxon>Embryophyta</taxon>
        <taxon>Tracheophyta</taxon>
        <taxon>Spermatophyta</taxon>
        <taxon>Magnoliopsida</taxon>
        <taxon>eudicotyledons</taxon>
        <taxon>Gunneridae</taxon>
        <taxon>Pentapetalae</taxon>
        <taxon>rosids</taxon>
        <taxon>malvids</taxon>
        <taxon>Brassicales</taxon>
        <taxon>Brassicaceae</taxon>
        <taxon>Brassiceae</taxon>
        <taxon>Brassica</taxon>
    </lineage>
</organism>
<sequence length="241" mass="26138">MQHFSWWTWSAVTSLLISTALRMPPSVLLGCSRCVQRLLLMLRYEIVTGSTLANGGLAVKSVVGKESLASRDLDRGLVSPEYPWAAKMNPSVRNLHQVTNPSFMEDGTPKVSFFHANKISPPPSISHLDATTESLVMGSTPTLPVIDTPIAQAPPIVQRGGNGIAESVLGSNRFASLIYLEGEEVDLMSSDIETNSNDLMTPFGKRILRERPVKSTAKVRKMHFQFTGSGRGNRGRGSGSG</sequence>
<name>A0ABQ8AWR4_BRANA</name>
<evidence type="ECO:0000313" key="3">
    <source>
        <dbReference type="Proteomes" id="UP000824890"/>
    </source>
</evidence>
<keyword evidence="3" id="KW-1185">Reference proteome</keyword>
<proteinExistence type="predicted"/>
<evidence type="ECO:0000313" key="2">
    <source>
        <dbReference type="EMBL" id="KAH0896944.1"/>
    </source>
</evidence>
<feature type="signal peptide" evidence="1">
    <location>
        <begin position="1"/>
        <end position="22"/>
    </location>
</feature>
<reference evidence="2 3" key="1">
    <citation type="submission" date="2021-05" db="EMBL/GenBank/DDBJ databases">
        <title>Genome Assembly of Synthetic Allotetraploid Brassica napus Reveals Homoeologous Exchanges between Subgenomes.</title>
        <authorList>
            <person name="Davis J.T."/>
        </authorList>
    </citation>
    <scope>NUCLEOTIDE SEQUENCE [LARGE SCALE GENOMIC DNA]</scope>
    <source>
        <strain evidence="3">cv. Da-Ae</strain>
        <tissue evidence="2">Seedling</tissue>
    </source>
</reference>